<organism evidence="2 3">
    <name type="scientific">Cytobacillus stercorigallinarum</name>
    <dbReference type="NCBI Taxonomy" id="2762240"/>
    <lineage>
        <taxon>Bacteria</taxon>
        <taxon>Bacillati</taxon>
        <taxon>Bacillota</taxon>
        <taxon>Bacilli</taxon>
        <taxon>Bacillales</taxon>
        <taxon>Bacillaceae</taxon>
        <taxon>Cytobacillus</taxon>
    </lineage>
</organism>
<evidence type="ECO:0000313" key="3">
    <source>
        <dbReference type="Proteomes" id="UP000657931"/>
    </source>
</evidence>
<dbReference type="PRINTS" id="PR00081">
    <property type="entry name" value="GDHRDH"/>
</dbReference>
<dbReference type="InterPro" id="IPR002347">
    <property type="entry name" value="SDR_fam"/>
</dbReference>
<keyword evidence="3" id="KW-1185">Reference proteome</keyword>
<dbReference type="Proteomes" id="UP000657931">
    <property type="component" value="Unassembled WGS sequence"/>
</dbReference>
<dbReference type="NCBIfam" id="NF005559">
    <property type="entry name" value="PRK07231.1"/>
    <property type="match status" value="1"/>
</dbReference>
<proteinExistence type="inferred from homology"/>
<dbReference type="RefSeq" id="WP_191811532.1">
    <property type="nucleotide sequence ID" value="NZ_JACSQT010000002.1"/>
</dbReference>
<sequence length="254" mass="27557">MGKLNNKIALVTGGGSGIGRSIVERFVQEGAYVIVLDIDEQSLNEACNEINHQFPSSCLPKICDVTSSNEVNNVIKDCWKKLGTIDILVNNAGGGCMEHPIHLLELTEDMWNRVFDLNTKSIFIVSQSFIRNHVEKGTQGTIVNMASQAGINPNESMRPHYSAAKAAVIGLTKHMSKEFSPSGFRVNAVAPGYCISGDRMQEIWKNRDIESTLRNVPIGRASVPHEQAAAVTFLSSDDSSYITGVTLDVSGGGF</sequence>
<reference evidence="2 3" key="1">
    <citation type="submission" date="2020-08" db="EMBL/GenBank/DDBJ databases">
        <title>A Genomic Blueprint of the Chicken Gut Microbiome.</title>
        <authorList>
            <person name="Gilroy R."/>
            <person name="Ravi A."/>
            <person name="Getino M."/>
            <person name="Pursley I."/>
            <person name="Horton D.L."/>
            <person name="Alikhan N.-F."/>
            <person name="Baker D."/>
            <person name="Gharbi K."/>
            <person name="Hall N."/>
            <person name="Watson M."/>
            <person name="Adriaenssens E.M."/>
            <person name="Foster-Nyarko E."/>
            <person name="Jarju S."/>
            <person name="Secka A."/>
            <person name="Antonio M."/>
            <person name="Oren A."/>
            <person name="Chaudhuri R."/>
            <person name="La Ragione R.M."/>
            <person name="Hildebrand F."/>
            <person name="Pallen M.J."/>
        </authorList>
    </citation>
    <scope>NUCLEOTIDE SEQUENCE [LARGE SCALE GENOMIC DNA]</scope>
    <source>
        <strain evidence="2 3">Sa5YUA1</strain>
    </source>
</reference>
<comment type="similarity">
    <text evidence="1">Belongs to the short-chain dehydrogenases/reductases (SDR) family.</text>
</comment>
<dbReference type="EMBL" id="JACSQT010000002">
    <property type="protein sequence ID" value="MBD7936362.1"/>
    <property type="molecule type" value="Genomic_DNA"/>
</dbReference>
<comment type="caution">
    <text evidence="2">The sequence shown here is derived from an EMBL/GenBank/DDBJ whole genome shotgun (WGS) entry which is preliminary data.</text>
</comment>
<evidence type="ECO:0000313" key="2">
    <source>
        <dbReference type="EMBL" id="MBD7936362.1"/>
    </source>
</evidence>
<dbReference type="CDD" id="cd05233">
    <property type="entry name" value="SDR_c"/>
    <property type="match status" value="1"/>
</dbReference>
<dbReference type="Gene3D" id="3.40.50.720">
    <property type="entry name" value="NAD(P)-binding Rossmann-like Domain"/>
    <property type="match status" value="1"/>
</dbReference>
<dbReference type="Pfam" id="PF13561">
    <property type="entry name" value="adh_short_C2"/>
    <property type="match status" value="1"/>
</dbReference>
<name>A0ABR8QLG2_9BACI</name>
<dbReference type="SUPFAM" id="SSF51735">
    <property type="entry name" value="NAD(P)-binding Rossmann-fold domains"/>
    <property type="match status" value="1"/>
</dbReference>
<accession>A0ABR8QLG2</accession>
<dbReference type="PRINTS" id="PR00080">
    <property type="entry name" value="SDRFAMILY"/>
</dbReference>
<evidence type="ECO:0000256" key="1">
    <source>
        <dbReference type="ARBA" id="ARBA00006484"/>
    </source>
</evidence>
<dbReference type="PANTHER" id="PTHR42760">
    <property type="entry name" value="SHORT-CHAIN DEHYDROGENASES/REDUCTASES FAMILY MEMBER"/>
    <property type="match status" value="1"/>
</dbReference>
<protein>
    <submittedName>
        <fullName evidence="2">SDR family oxidoreductase</fullName>
    </submittedName>
</protein>
<gene>
    <name evidence="2" type="ORF">H9655_04930</name>
</gene>
<dbReference type="InterPro" id="IPR036291">
    <property type="entry name" value="NAD(P)-bd_dom_sf"/>
</dbReference>